<evidence type="ECO:0000313" key="7">
    <source>
        <dbReference type="Proteomes" id="UP001652503"/>
    </source>
</evidence>
<dbReference type="PIRSF" id="PIRSF000137">
    <property type="entry name" value="Alcohol_oxidase"/>
    <property type="match status" value="1"/>
</dbReference>
<dbReference type="RefSeq" id="WP_263720223.1">
    <property type="nucleotide sequence ID" value="NZ_JAOWLA010000002.1"/>
</dbReference>
<comment type="cofactor">
    <cofactor evidence="1">
        <name>FAD</name>
        <dbReference type="ChEBI" id="CHEBI:57692"/>
    </cofactor>
</comment>
<keyword evidence="3" id="KW-0285">Flavoprotein</keyword>
<evidence type="ECO:0000313" key="6">
    <source>
        <dbReference type="EMBL" id="MCV2863760.1"/>
    </source>
</evidence>
<keyword evidence="7" id="KW-1185">Reference proteome</keyword>
<evidence type="ECO:0000256" key="3">
    <source>
        <dbReference type="ARBA" id="ARBA00022630"/>
    </source>
</evidence>
<evidence type="ECO:0000259" key="5">
    <source>
        <dbReference type="PROSITE" id="PS00624"/>
    </source>
</evidence>
<name>A0ABT2YY05_9RHOB</name>
<evidence type="ECO:0000256" key="2">
    <source>
        <dbReference type="ARBA" id="ARBA00010790"/>
    </source>
</evidence>
<dbReference type="PANTHER" id="PTHR11552:SF147">
    <property type="entry name" value="CHOLINE DEHYDROGENASE, MITOCHONDRIAL"/>
    <property type="match status" value="1"/>
</dbReference>
<accession>A0ABT2YY05</accession>
<sequence length="536" mass="57677">MTTDLGDFDYIIVGAGTAGCLLANRLSADGQSRVLLIEAGKRDTYPWIHIPAGYLYCIGNPRTDWCFQTTPMADLKKRRMNYARGKGLGGCSSINGMIYIRGQALDYDGWAQMGNTGWGWDDLLPLFRKHEDYHAGASDLHGAGGELAIRKQRLRWEILDAVRAALVESGIPATEDFNRGDNEGVGYFDVTQRQGIRVSAAAAFLRPTRARGNLRVLTEAHVLRVVFEGRRATGVALRIGGETRTVTARSEVILSSGAIGSPQLLELSGIGQGARLGALGIPVLAESRNVGENLQDHLQMRPVFRVRNAKTLNTLAGSLLGKARIGLEYALRRTGPLSMAPSQLGAFVRSGPDVASPDLQYHFQPLSLERFGGALDDFPAITASVCNLRPASRGSVHAVTPEALDAPAIDPNYLSAPEDRRKMVTALRLTRRLMQARALHPYAPEEVRPGAELTDDEQLVVAAMQHASTIFHPVSTCAMGPGEDAVVDPRLRVRGVGGLRVVDASVMPSITSGNTNAPTMAIAEKGAAMILADRSA</sequence>
<gene>
    <name evidence="6" type="ORF">OE647_03280</name>
</gene>
<dbReference type="InterPro" id="IPR007867">
    <property type="entry name" value="GMC_OxRtase_C"/>
</dbReference>
<proteinExistence type="inferred from homology"/>
<dbReference type="InterPro" id="IPR000172">
    <property type="entry name" value="GMC_OxRdtase_N"/>
</dbReference>
<dbReference type="PROSITE" id="PS00624">
    <property type="entry name" value="GMC_OXRED_2"/>
    <property type="match status" value="1"/>
</dbReference>
<dbReference type="Pfam" id="PF00732">
    <property type="entry name" value="GMC_oxred_N"/>
    <property type="match status" value="1"/>
</dbReference>
<keyword evidence="4" id="KW-0274">FAD</keyword>
<organism evidence="6 7">
    <name type="scientific">Albidovulum sediminicola</name>
    <dbReference type="NCBI Taxonomy" id="2984331"/>
    <lineage>
        <taxon>Bacteria</taxon>
        <taxon>Pseudomonadati</taxon>
        <taxon>Pseudomonadota</taxon>
        <taxon>Alphaproteobacteria</taxon>
        <taxon>Rhodobacterales</taxon>
        <taxon>Paracoccaceae</taxon>
        <taxon>Albidovulum</taxon>
    </lineage>
</organism>
<dbReference type="Gene3D" id="3.30.560.10">
    <property type="entry name" value="Glucose Oxidase, domain 3"/>
    <property type="match status" value="1"/>
</dbReference>
<evidence type="ECO:0000256" key="1">
    <source>
        <dbReference type="ARBA" id="ARBA00001974"/>
    </source>
</evidence>
<dbReference type="Proteomes" id="UP001652503">
    <property type="component" value="Unassembled WGS sequence"/>
</dbReference>
<feature type="domain" description="Glucose-methanol-choline oxidoreductase N-terminal" evidence="5">
    <location>
        <begin position="257"/>
        <end position="271"/>
    </location>
</feature>
<dbReference type="InterPro" id="IPR012132">
    <property type="entry name" value="GMC_OxRdtase"/>
</dbReference>
<dbReference type="InterPro" id="IPR036188">
    <property type="entry name" value="FAD/NAD-bd_sf"/>
</dbReference>
<dbReference type="Pfam" id="PF05199">
    <property type="entry name" value="GMC_oxred_C"/>
    <property type="match status" value="1"/>
</dbReference>
<dbReference type="PANTHER" id="PTHR11552">
    <property type="entry name" value="GLUCOSE-METHANOL-CHOLINE GMC OXIDOREDUCTASE"/>
    <property type="match status" value="1"/>
</dbReference>
<comment type="similarity">
    <text evidence="2">Belongs to the GMC oxidoreductase family.</text>
</comment>
<dbReference type="SUPFAM" id="SSF54373">
    <property type="entry name" value="FAD-linked reductases, C-terminal domain"/>
    <property type="match status" value="1"/>
</dbReference>
<dbReference type="EMBL" id="JAOWLA010000002">
    <property type="protein sequence ID" value="MCV2863760.1"/>
    <property type="molecule type" value="Genomic_DNA"/>
</dbReference>
<reference evidence="6 7" key="1">
    <citation type="submission" date="2022-10" db="EMBL/GenBank/DDBJ databases">
        <title>Defluviimonas sp. nov., isolated from ocean surface water.</title>
        <authorList>
            <person name="He W."/>
            <person name="Wang L."/>
            <person name="Zhang D.-F."/>
        </authorList>
    </citation>
    <scope>NUCLEOTIDE SEQUENCE [LARGE SCALE GENOMIC DNA]</scope>
    <source>
        <strain evidence="6 7">WL0075</strain>
    </source>
</reference>
<comment type="caution">
    <text evidence="6">The sequence shown here is derived from an EMBL/GenBank/DDBJ whole genome shotgun (WGS) entry which is preliminary data.</text>
</comment>
<evidence type="ECO:0000256" key="4">
    <source>
        <dbReference type="ARBA" id="ARBA00022827"/>
    </source>
</evidence>
<dbReference type="SUPFAM" id="SSF51905">
    <property type="entry name" value="FAD/NAD(P)-binding domain"/>
    <property type="match status" value="1"/>
</dbReference>
<dbReference type="Gene3D" id="3.50.50.60">
    <property type="entry name" value="FAD/NAD(P)-binding domain"/>
    <property type="match status" value="1"/>
</dbReference>
<protein>
    <submittedName>
        <fullName evidence="6">GMC family oxidoreductase N-terminal domain-containing protein</fullName>
    </submittedName>
</protein>